<organism evidence="1 2">
    <name type="scientific">Aliisedimentitalea scapharcae</name>
    <dbReference type="NCBI Taxonomy" id="1524259"/>
    <lineage>
        <taxon>Bacteria</taxon>
        <taxon>Pseudomonadati</taxon>
        <taxon>Pseudomonadota</taxon>
        <taxon>Alphaproteobacteria</taxon>
        <taxon>Rhodobacterales</taxon>
        <taxon>Roseobacteraceae</taxon>
        <taxon>Aliisedimentitalea</taxon>
    </lineage>
</organism>
<evidence type="ECO:0000313" key="1">
    <source>
        <dbReference type="EMBL" id="WZK89013.1"/>
    </source>
</evidence>
<sequence length="305" mass="33158">MKVIAPMSVTDSEVTSTNIAATVHPVWDAGTTYAANDQVYMTGLSGKAYRTVFESQLGSNLGNDPSADDGTNWIEIGATDRFKPFDRKIADTVSKATSITYQITPSSLVTGIAFFGLDAESVRVQIYDAGLTEVFDETHDLVDDTEIVDWFEYFTWDGIYDSEALFTGVPGYSGHRIDITISAPTGTASVGQIVLGRVHNLGTTLDGTGIGSEDFSTKERDTFGNAILIEKPFADTVDFQFSFPTRDARRIKRVLDGIRATPSVYFANDDMTEFGTTVFGFFQNYSVPLGHGGTSFATLEIEGLV</sequence>
<gene>
    <name evidence="1" type="ORF">QEZ52_00245</name>
</gene>
<reference evidence="1 2" key="1">
    <citation type="submission" date="2023-04" db="EMBL/GenBank/DDBJ databases">
        <title>Complete genome sequence of Alisedimentitalea scapharcae.</title>
        <authorList>
            <person name="Rong J.-C."/>
            <person name="Yi M.-L."/>
            <person name="Zhao Q."/>
        </authorList>
    </citation>
    <scope>NUCLEOTIDE SEQUENCE [LARGE SCALE GENOMIC DNA]</scope>
    <source>
        <strain evidence="1 2">KCTC 42119</strain>
    </source>
</reference>
<name>A0ABZ2XT31_9RHOB</name>
<dbReference type="EMBL" id="CP123584">
    <property type="protein sequence ID" value="WZK89013.1"/>
    <property type="molecule type" value="Genomic_DNA"/>
</dbReference>
<keyword evidence="2" id="KW-1185">Reference proteome</keyword>
<dbReference type="Gene3D" id="2.10.10.20">
    <property type="entry name" value="Carbohydrate-binding module superfamily 5/12"/>
    <property type="match status" value="1"/>
</dbReference>
<evidence type="ECO:0000313" key="2">
    <source>
        <dbReference type="Proteomes" id="UP001623232"/>
    </source>
</evidence>
<accession>A0ABZ2XT31</accession>
<proteinExistence type="predicted"/>
<dbReference type="Proteomes" id="UP001623232">
    <property type="component" value="Chromosome"/>
</dbReference>
<protein>
    <submittedName>
        <fullName evidence="1">Uncharacterized protein</fullName>
    </submittedName>
</protein>
<dbReference type="RefSeq" id="WP_406646842.1">
    <property type="nucleotide sequence ID" value="NZ_CP123584.1"/>
</dbReference>